<reference evidence="1 2" key="1">
    <citation type="submission" date="2023-03" db="EMBL/GenBank/DDBJ databases">
        <title>Roseibium porphyridii sp. nov. and Roseibium rhodosorbium sp. nov. isolated from marine algae, Porphyridium cruentum and Rhodosorus marinus, respectively.</title>
        <authorList>
            <person name="Lee M.W."/>
            <person name="Choi B.J."/>
            <person name="Lee J.K."/>
            <person name="Choi D.G."/>
            <person name="Baek J.H."/>
            <person name="Bayburt H."/>
            <person name="Kim J.M."/>
            <person name="Han D.M."/>
            <person name="Kim K.H."/>
            <person name="Jeon C.O."/>
        </authorList>
    </citation>
    <scope>NUCLEOTIDE SEQUENCE [LARGE SCALE GENOMIC DNA]</scope>
    <source>
        <strain evidence="1 2">KMA01</strain>
    </source>
</reference>
<evidence type="ECO:0000313" key="1">
    <source>
        <dbReference type="EMBL" id="WFE87775.1"/>
    </source>
</evidence>
<proteinExistence type="predicted"/>
<keyword evidence="2" id="KW-1185">Reference proteome</keyword>
<dbReference type="Proteomes" id="UP001209803">
    <property type="component" value="Chromosome"/>
</dbReference>
<organism evidence="1 2">
    <name type="scientific">Roseibium porphyridii</name>
    <dbReference type="NCBI Taxonomy" id="2866279"/>
    <lineage>
        <taxon>Bacteria</taxon>
        <taxon>Pseudomonadati</taxon>
        <taxon>Pseudomonadota</taxon>
        <taxon>Alphaproteobacteria</taxon>
        <taxon>Hyphomicrobiales</taxon>
        <taxon>Stappiaceae</taxon>
        <taxon>Roseibium</taxon>
    </lineage>
</organism>
<dbReference type="RefSeq" id="WP_265681502.1">
    <property type="nucleotide sequence ID" value="NZ_CP120863.1"/>
</dbReference>
<gene>
    <name evidence="1" type="ORF">K1718_16595</name>
</gene>
<sequence>MRSHFTGFRSGGFTGALFWGVYMQKIVRTAMLALLGIAFANPVLAQDTGGKIGLELNHTQPTADGGCRLSIIATNGLERPMNQLGLEMVAFNKDGLVDQFLRLDFTRISAGKTKVLQFDLAGKACDSLSRLHINDVLNCVPPAISDVYCPDLLDLKNRTEIQFGD</sequence>
<evidence type="ECO:0000313" key="2">
    <source>
        <dbReference type="Proteomes" id="UP001209803"/>
    </source>
</evidence>
<name>A0ABY8EXS8_9HYPH</name>
<evidence type="ECO:0008006" key="3">
    <source>
        <dbReference type="Google" id="ProtNLM"/>
    </source>
</evidence>
<protein>
    <recommendedName>
        <fullName evidence="3">Tat pathway signal sequence domain protein</fullName>
    </recommendedName>
</protein>
<accession>A0ABY8EXS8</accession>
<dbReference type="EMBL" id="CP120863">
    <property type="protein sequence ID" value="WFE87775.1"/>
    <property type="molecule type" value="Genomic_DNA"/>
</dbReference>